<dbReference type="eggNOG" id="COG1934">
    <property type="taxonomic scope" value="Bacteria"/>
</dbReference>
<feature type="chain" id="PRO_5030034717" evidence="3">
    <location>
        <begin position="20"/>
        <end position="585"/>
    </location>
</feature>
<protein>
    <submittedName>
        <fullName evidence="5">Organic solvent tolerance protein OstA</fullName>
    </submittedName>
</protein>
<feature type="region of interest" description="Disordered" evidence="2">
    <location>
        <begin position="23"/>
        <end position="48"/>
    </location>
</feature>
<proteinExistence type="predicted"/>
<dbReference type="InterPro" id="IPR005653">
    <property type="entry name" value="OstA-like_N"/>
</dbReference>
<keyword evidence="6" id="KW-1185">Reference proteome</keyword>
<comment type="caution">
    <text evidence="5">The sequence shown here is derived from an EMBL/GenBank/DDBJ whole genome shotgun (WGS) entry which is preliminary data.</text>
</comment>
<name>A0A1T3IA53_ELIME</name>
<evidence type="ECO:0000313" key="6">
    <source>
        <dbReference type="Proteomes" id="UP000188947"/>
    </source>
</evidence>
<gene>
    <name evidence="5" type="ORF">BMF97_01230</name>
</gene>
<evidence type="ECO:0000256" key="2">
    <source>
        <dbReference type="SAM" id="MobiDB-lite"/>
    </source>
</evidence>
<dbReference type="Proteomes" id="UP000188947">
    <property type="component" value="Unassembled WGS sequence"/>
</dbReference>
<keyword evidence="3" id="KW-0732">Signal</keyword>
<evidence type="ECO:0000256" key="1">
    <source>
        <dbReference type="ARBA" id="ARBA00023237"/>
    </source>
</evidence>
<reference evidence="5 6" key="1">
    <citation type="submission" date="2016-11" db="EMBL/GenBank/DDBJ databases">
        <title>Genome sequence and comparative genomic analysis of clinical strain Elizabethkingia meningoseptica 61421 PRCM.</title>
        <authorList>
            <person name="Wang M."/>
            <person name="Hu S."/>
            <person name="Cao L."/>
            <person name="Jiang T."/>
            <person name="Zhou Y."/>
            <person name="Ming D."/>
        </authorList>
    </citation>
    <scope>NUCLEOTIDE SEQUENCE [LARGE SCALE GENOMIC DNA]</scope>
    <source>
        <strain evidence="5 6">61421 PRCM</strain>
    </source>
</reference>
<dbReference type="EMBL" id="MPOG01000001">
    <property type="protein sequence ID" value="OOH97919.1"/>
    <property type="molecule type" value="Genomic_DNA"/>
</dbReference>
<keyword evidence="1" id="KW-0998">Cell outer membrane</keyword>
<feature type="signal peptide" evidence="3">
    <location>
        <begin position="1"/>
        <end position="19"/>
    </location>
</feature>
<dbReference type="RefSeq" id="WP_070904840.1">
    <property type="nucleotide sequence ID" value="NZ_CP016378.1"/>
</dbReference>
<evidence type="ECO:0000313" key="5">
    <source>
        <dbReference type="EMBL" id="OOH97919.1"/>
    </source>
</evidence>
<feature type="compositionally biased region" description="Polar residues" evidence="2">
    <location>
        <begin position="31"/>
        <end position="40"/>
    </location>
</feature>
<dbReference type="PANTHER" id="PTHR30189">
    <property type="entry name" value="LPS-ASSEMBLY PROTEIN"/>
    <property type="match status" value="1"/>
</dbReference>
<feature type="domain" description="Organic solvent tolerance-like N-terminal" evidence="4">
    <location>
        <begin position="48"/>
        <end position="201"/>
    </location>
</feature>
<dbReference type="AlphaFoldDB" id="A0A1T3IA53"/>
<sequence>MKRFLFLFLLIYITGAAQNTPATPLKKDPFFNQSTATSPKTKPGTPPEKIKLIHADSTNRDVALYEGNIFLKGHVEVHHQGSIFKGDEVILYQKDNFIKANGNIDITNPDGTHLTSNEAEYDGNTRKAIAKGNVVLTDPKQTIKTETLYYDRNANTAYFNDGGVINVHENNSVITTKIGTYYVNEQRIVFDSNYKIVDDQYITEGNNVNYMRGDGLAIFNGPTTVTNKKNPSNYVYTEQGRYLMNSKEVYLKKNSRIHYNGKILTGDDMYFNQLTGFGKATGNVKLDDPAENRYILGGYGEIYEKVDSAMMTEKPYAIKVLKTDSVYIAAKKILAYQKLDKATNVKKSYLRAYKQARVFKTNAQGRSDSLAYNETDGIMHFVGKPVFWAGERQVTGDTVRAYSTPDMERIDSVRVMGNAFAISKVDSLNMKDEFNQVKGKLMTIYFKNGDISEARVKGNAQAITYADSQDEKTKKVDRIGIAYSTCGEIITEFLERKVQTITCNINALTDLYPMSKISKQKRFFPDFNWNTKDRLQRWRDIFLDTPNYPEKEYISDNALYDAAQSIIKSKEDAQKAKEPQRVKKE</sequence>
<accession>A0A1T3IA53</accession>
<dbReference type="GO" id="GO:1990351">
    <property type="term" value="C:transporter complex"/>
    <property type="evidence" value="ECO:0007669"/>
    <property type="project" value="TreeGrafter"/>
</dbReference>
<evidence type="ECO:0000256" key="3">
    <source>
        <dbReference type="SAM" id="SignalP"/>
    </source>
</evidence>
<dbReference type="Gene3D" id="2.60.450.10">
    <property type="entry name" value="Lipopolysaccharide (LPS) transport protein A like domain"/>
    <property type="match status" value="2"/>
</dbReference>
<keyword evidence="1" id="KW-0472">Membrane</keyword>
<dbReference type="InterPro" id="IPR050218">
    <property type="entry name" value="LptD"/>
</dbReference>
<evidence type="ECO:0000259" key="4">
    <source>
        <dbReference type="Pfam" id="PF13100"/>
    </source>
</evidence>
<dbReference type="STRING" id="238.BBD35_02880"/>
<dbReference type="Pfam" id="PF13100">
    <property type="entry name" value="OstA_2"/>
    <property type="match status" value="1"/>
</dbReference>
<dbReference type="eggNOG" id="COG1452">
    <property type="taxonomic scope" value="Bacteria"/>
</dbReference>
<dbReference type="OrthoDB" id="9805931at2"/>
<organism evidence="5 6">
    <name type="scientific">Elizabethkingia meningoseptica</name>
    <name type="common">Chryseobacterium meningosepticum</name>
    <dbReference type="NCBI Taxonomy" id="238"/>
    <lineage>
        <taxon>Bacteria</taxon>
        <taxon>Pseudomonadati</taxon>
        <taxon>Bacteroidota</taxon>
        <taxon>Flavobacteriia</taxon>
        <taxon>Flavobacteriales</taxon>
        <taxon>Weeksellaceae</taxon>
        <taxon>Elizabethkingia</taxon>
    </lineage>
</organism>
<dbReference type="PANTHER" id="PTHR30189:SF1">
    <property type="entry name" value="LPS-ASSEMBLY PROTEIN LPTD"/>
    <property type="match status" value="1"/>
</dbReference>
<dbReference type="GO" id="GO:0009279">
    <property type="term" value="C:cell outer membrane"/>
    <property type="evidence" value="ECO:0007669"/>
    <property type="project" value="TreeGrafter"/>
</dbReference>